<accession>A0A0D3C5Y9</accession>
<dbReference type="HOGENOM" id="CLU_040720_0_1_1"/>
<dbReference type="EnsemblPlants" id="Bo4g194020.1">
    <property type="protein sequence ID" value="Bo4g194020.1"/>
    <property type="gene ID" value="Bo4g194020"/>
</dbReference>
<protein>
    <submittedName>
        <fullName evidence="2">Uncharacterized protein</fullName>
    </submittedName>
</protein>
<keyword evidence="3" id="KW-1185">Reference proteome</keyword>
<dbReference type="AlphaFoldDB" id="A0A0D3C5Y9"/>
<feature type="region of interest" description="Disordered" evidence="1">
    <location>
        <begin position="1"/>
        <end position="64"/>
    </location>
</feature>
<feature type="compositionally biased region" description="Pro residues" evidence="1">
    <location>
        <begin position="36"/>
        <end position="45"/>
    </location>
</feature>
<reference evidence="2 3" key="1">
    <citation type="journal article" date="2014" name="Genome Biol.">
        <title>Transcriptome and methylome profiling reveals relics of genome dominance in the mesopolyploid Brassica oleracea.</title>
        <authorList>
            <person name="Parkin I.A."/>
            <person name="Koh C."/>
            <person name="Tang H."/>
            <person name="Robinson S.J."/>
            <person name="Kagale S."/>
            <person name="Clarke W.E."/>
            <person name="Town C.D."/>
            <person name="Nixon J."/>
            <person name="Krishnakumar V."/>
            <person name="Bidwell S.L."/>
            <person name="Denoeud F."/>
            <person name="Belcram H."/>
            <person name="Links M.G."/>
            <person name="Just J."/>
            <person name="Clarke C."/>
            <person name="Bender T."/>
            <person name="Huebert T."/>
            <person name="Mason A.S."/>
            <person name="Pires J.C."/>
            <person name="Barker G."/>
            <person name="Moore J."/>
            <person name="Walley P.G."/>
            <person name="Manoli S."/>
            <person name="Batley J."/>
            <person name="Edwards D."/>
            <person name="Nelson M.N."/>
            <person name="Wang X."/>
            <person name="Paterson A.H."/>
            <person name="King G."/>
            <person name="Bancroft I."/>
            <person name="Chalhoub B."/>
            <person name="Sharpe A.G."/>
        </authorList>
    </citation>
    <scope>NUCLEOTIDE SEQUENCE</scope>
    <source>
        <strain evidence="2 3">cv. TO1000</strain>
    </source>
</reference>
<evidence type="ECO:0000313" key="2">
    <source>
        <dbReference type="EnsemblPlants" id="Bo4g194020.1"/>
    </source>
</evidence>
<dbReference type="Pfam" id="PF03004">
    <property type="entry name" value="Transposase_24"/>
    <property type="match status" value="1"/>
</dbReference>
<sequence length="351" mass="39181">DEPPPLIVRRRFRRGTSSVTQSTSPASSPVAATTPPAAPTPPAARTPPSVASGPSQSSRGGGLPTTMTVAELVRLPGRESLQRLDPNYLIVPNTTWFDLSGNGITNSLLRMEYTMLKRGYPTFYDMPAEDQELWFRQFAQEFTWESGITEQVKIVFRRKAASHYTKRINEWKQKFDVGEVPKHINPDVWRDLCGHWTKDETKSLSTINSQNRCSSRGGKGMFVHNLGATSLQTRALQLMKENGGVPVDDFTLMKNAYTNKKTGEIQDGLIKGVIQVVENRKVDLLATQASMCEEGDSASSNSLTVEQLNNLVLEVHSYFFLLCCSKEKGPLCWIGSFDRRGFFFFSSLSTR</sequence>
<dbReference type="Proteomes" id="UP000032141">
    <property type="component" value="Chromosome C4"/>
</dbReference>
<evidence type="ECO:0000313" key="3">
    <source>
        <dbReference type="Proteomes" id="UP000032141"/>
    </source>
</evidence>
<reference evidence="2" key="2">
    <citation type="submission" date="2015-03" db="UniProtKB">
        <authorList>
            <consortium name="EnsemblPlants"/>
        </authorList>
    </citation>
    <scope>IDENTIFICATION</scope>
</reference>
<feature type="compositionally biased region" description="Low complexity" evidence="1">
    <location>
        <begin position="16"/>
        <end position="35"/>
    </location>
</feature>
<dbReference type="InterPro" id="IPR004252">
    <property type="entry name" value="Probable_transposase_24"/>
</dbReference>
<proteinExistence type="predicted"/>
<organism evidence="2 3">
    <name type="scientific">Brassica oleracea var. oleracea</name>
    <dbReference type="NCBI Taxonomy" id="109376"/>
    <lineage>
        <taxon>Eukaryota</taxon>
        <taxon>Viridiplantae</taxon>
        <taxon>Streptophyta</taxon>
        <taxon>Embryophyta</taxon>
        <taxon>Tracheophyta</taxon>
        <taxon>Spermatophyta</taxon>
        <taxon>Magnoliopsida</taxon>
        <taxon>eudicotyledons</taxon>
        <taxon>Gunneridae</taxon>
        <taxon>Pentapetalae</taxon>
        <taxon>rosids</taxon>
        <taxon>malvids</taxon>
        <taxon>Brassicales</taxon>
        <taxon>Brassicaceae</taxon>
        <taxon>Brassiceae</taxon>
        <taxon>Brassica</taxon>
    </lineage>
</organism>
<evidence type="ECO:0000256" key="1">
    <source>
        <dbReference type="SAM" id="MobiDB-lite"/>
    </source>
</evidence>
<dbReference type="Gramene" id="Bo4g194020.1">
    <property type="protein sequence ID" value="Bo4g194020.1"/>
    <property type="gene ID" value="Bo4g194020"/>
</dbReference>
<name>A0A0D3C5Y9_BRAOL</name>